<keyword evidence="2" id="KW-1185">Reference proteome</keyword>
<dbReference type="InterPro" id="IPR009100">
    <property type="entry name" value="AcylCoA_DH/oxidase_NM_dom_sf"/>
</dbReference>
<dbReference type="OrthoDB" id="1155833at2"/>
<name>A0A554VPH7_9FLAO</name>
<dbReference type="AlphaFoldDB" id="A0A554VPH7"/>
<accession>A0A554VPH7</accession>
<evidence type="ECO:0000313" key="2">
    <source>
        <dbReference type="Proteomes" id="UP000318833"/>
    </source>
</evidence>
<dbReference type="Gene3D" id="2.40.110.10">
    <property type="entry name" value="Butyryl-CoA Dehydrogenase, subunit A, domain 2"/>
    <property type="match status" value="1"/>
</dbReference>
<dbReference type="Proteomes" id="UP000318833">
    <property type="component" value="Unassembled WGS sequence"/>
</dbReference>
<comment type="caution">
    <text evidence="1">The sequence shown here is derived from an EMBL/GenBank/DDBJ whole genome shotgun (WGS) entry which is preliminary data.</text>
</comment>
<gene>
    <name evidence="1" type="ORF">FOF46_04890</name>
</gene>
<proteinExistence type="predicted"/>
<dbReference type="EMBL" id="VLNR01000007">
    <property type="protein sequence ID" value="TSE10374.1"/>
    <property type="molecule type" value="Genomic_DNA"/>
</dbReference>
<protein>
    <recommendedName>
        <fullName evidence="3">Acyl-CoA dehydrogenase</fullName>
    </recommendedName>
</protein>
<dbReference type="GO" id="GO:0016627">
    <property type="term" value="F:oxidoreductase activity, acting on the CH-CH group of donors"/>
    <property type="evidence" value="ECO:0007669"/>
    <property type="project" value="InterPro"/>
</dbReference>
<dbReference type="InterPro" id="IPR046373">
    <property type="entry name" value="Acyl-CoA_Oxase/DH_mid-dom_sf"/>
</dbReference>
<evidence type="ECO:0008006" key="3">
    <source>
        <dbReference type="Google" id="ProtNLM"/>
    </source>
</evidence>
<sequence length="387" mass="44516">MNTITIKNKHDRKINELEKVCIKLREFEKTKDYKAFYTFIKTTQVPFIPCYERKAKAIYQECFDTLHSIGGISIPVAVALSMHYYVLASLSSYPFSIQSMEYWKREMLLKKIRKEKLLIANTGSIRTFKDTSINENIITQIEKDNYIVNGEAPFMSLSEVADYIVFTAELSKEDKLVFFVSSNTNGITFHDAPFGDEMLGSFTKSVRFDNLNVNSNNVIKLNSAKEEKYELLIYQRSWFQGLISAPYLGAALSVILCLKEFSRKKIRHDKLLSESDNFLDSIGELMMKYKTANQLCKYTGVSISNFKKGDTVLLEKMFETSVLSKYYSTHIAEEIVTKIRSLMGSKFLSPGTITNKIYKEIVYGPLQPMTDLDIKNYFGTKVMHHET</sequence>
<reference evidence="1 2" key="1">
    <citation type="submission" date="2019-07" db="EMBL/GenBank/DDBJ databases">
        <title>The draft genome sequence of Aquimarina algiphila M91.</title>
        <authorList>
            <person name="Meng X."/>
        </authorList>
    </citation>
    <scope>NUCLEOTIDE SEQUENCE [LARGE SCALE GENOMIC DNA]</scope>
    <source>
        <strain evidence="1 2">M91</strain>
    </source>
</reference>
<organism evidence="1 2">
    <name type="scientific">Aquimarina algiphila</name>
    <dbReference type="NCBI Taxonomy" id="2047982"/>
    <lineage>
        <taxon>Bacteria</taxon>
        <taxon>Pseudomonadati</taxon>
        <taxon>Bacteroidota</taxon>
        <taxon>Flavobacteriia</taxon>
        <taxon>Flavobacteriales</taxon>
        <taxon>Flavobacteriaceae</taxon>
        <taxon>Aquimarina</taxon>
    </lineage>
</organism>
<dbReference type="SUPFAM" id="SSF56645">
    <property type="entry name" value="Acyl-CoA dehydrogenase NM domain-like"/>
    <property type="match status" value="1"/>
</dbReference>
<dbReference type="RefSeq" id="WP_143915664.1">
    <property type="nucleotide sequence ID" value="NZ_CANMIK010000001.1"/>
</dbReference>
<evidence type="ECO:0000313" key="1">
    <source>
        <dbReference type="EMBL" id="TSE10374.1"/>
    </source>
</evidence>